<keyword evidence="3" id="KW-1185">Reference proteome</keyword>
<feature type="domain" description="DUF6878" evidence="1">
    <location>
        <begin position="29"/>
        <end position="155"/>
    </location>
</feature>
<name>A0A397PDW9_9SPHN</name>
<dbReference type="AlphaFoldDB" id="A0A397PDW9"/>
<dbReference type="Pfam" id="PF21798">
    <property type="entry name" value="DUF6878"/>
    <property type="match status" value="1"/>
</dbReference>
<gene>
    <name evidence="2" type="ORF">DFR49_2596</name>
</gene>
<accession>A0A397PDW9</accession>
<sequence length="156" mass="17099">MTDETPAPAFDPDEFMARYRAYQARAAELHAGNKATVLAVLRDAGISKVTVTFNGYGDSGQIDSIAVKAGDTDTELPDSAVEIARASLDSEAPERLSEPLADAIETLCYALLEEKHDGWENNEGAYGEFVFDVAADRIVLDFNYRIENSENHTHEI</sequence>
<dbReference type="Proteomes" id="UP000266568">
    <property type="component" value="Unassembled WGS sequence"/>
</dbReference>
<comment type="caution">
    <text evidence="2">The sequence shown here is derived from an EMBL/GenBank/DDBJ whole genome shotgun (WGS) entry which is preliminary data.</text>
</comment>
<protein>
    <recommendedName>
        <fullName evidence="1">DUF6878 domain-containing protein</fullName>
    </recommendedName>
</protein>
<dbReference type="RefSeq" id="WP_119036017.1">
    <property type="nucleotide sequence ID" value="NZ_QXDC01000003.1"/>
</dbReference>
<evidence type="ECO:0000259" key="1">
    <source>
        <dbReference type="Pfam" id="PF21798"/>
    </source>
</evidence>
<proteinExistence type="predicted"/>
<evidence type="ECO:0000313" key="3">
    <source>
        <dbReference type="Proteomes" id="UP000266568"/>
    </source>
</evidence>
<reference evidence="2 3" key="1">
    <citation type="submission" date="2018-08" db="EMBL/GenBank/DDBJ databases">
        <title>Genomic Encyclopedia of Type Strains, Phase IV (KMG-IV): sequencing the most valuable type-strain genomes for metagenomic binning, comparative biology and taxonomic classification.</title>
        <authorList>
            <person name="Goeker M."/>
        </authorList>
    </citation>
    <scope>NUCLEOTIDE SEQUENCE [LARGE SCALE GENOMIC DNA]</scope>
    <source>
        <strain evidence="2 3">DSM 25527</strain>
    </source>
</reference>
<dbReference type="EMBL" id="QXDC01000003">
    <property type="protein sequence ID" value="RIA44354.1"/>
    <property type="molecule type" value="Genomic_DNA"/>
</dbReference>
<evidence type="ECO:0000313" key="2">
    <source>
        <dbReference type="EMBL" id="RIA44354.1"/>
    </source>
</evidence>
<organism evidence="2 3">
    <name type="scientific">Hephaestia caeni</name>
    <dbReference type="NCBI Taxonomy" id="645617"/>
    <lineage>
        <taxon>Bacteria</taxon>
        <taxon>Pseudomonadati</taxon>
        <taxon>Pseudomonadota</taxon>
        <taxon>Alphaproteobacteria</taxon>
        <taxon>Sphingomonadales</taxon>
        <taxon>Sphingomonadaceae</taxon>
        <taxon>Hephaestia</taxon>
    </lineage>
</organism>
<dbReference type="OrthoDB" id="7259981at2"/>
<dbReference type="InterPro" id="IPR049243">
    <property type="entry name" value="DUF6878"/>
</dbReference>